<feature type="compositionally biased region" description="Polar residues" evidence="1">
    <location>
        <begin position="96"/>
        <end position="106"/>
    </location>
</feature>
<name>A0A835PSM3_VANPL</name>
<accession>A0A835PSM3</accession>
<feature type="compositionally biased region" description="Polar residues" evidence="1">
    <location>
        <begin position="165"/>
        <end position="174"/>
    </location>
</feature>
<feature type="region of interest" description="Disordered" evidence="1">
    <location>
        <begin position="92"/>
        <end position="122"/>
    </location>
</feature>
<dbReference type="AlphaFoldDB" id="A0A835PSM3"/>
<dbReference type="Proteomes" id="UP000636800">
    <property type="component" value="Chromosome 13"/>
</dbReference>
<reference evidence="2 3" key="1">
    <citation type="journal article" date="2020" name="Nat. Food">
        <title>A phased Vanilla planifolia genome enables genetic improvement of flavour and production.</title>
        <authorList>
            <person name="Hasing T."/>
            <person name="Tang H."/>
            <person name="Brym M."/>
            <person name="Khazi F."/>
            <person name="Huang T."/>
            <person name="Chambers A.H."/>
        </authorList>
    </citation>
    <scope>NUCLEOTIDE SEQUENCE [LARGE SCALE GENOMIC DNA]</scope>
    <source>
        <tissue evidence="2">Leaf</tissue>
    </source>
</reference>
<comment type="caution">
    <text evidence="2">The sequence shown here is derived from an EMBL/GenBank/DDBJ whole genome shotgun (WGS) entry which is preliminary data.</text>
</comment>
<dbReference type="GO" id="GO:0005634">
    <property type="term" value="C:nucleus"/>
    <property type="evidence" value="ECO:0007669"/>
    <property type="project" value="TreeGrafter"/>
</dbReference>
<dbReference type="EMBL" id="JADCNL010000013">
    <property type="protein sequence ID" value="KAG0455412.1"/>
    <property type="molecule type" value="Genomic_DNA"/>
</dbReference>
<feature type="compositionally biased region" description="Acidic residues" evidence="1">
    <location>
        <begin position="143"/>
        <end position="152"/>
    </location>
</feature>
<evidence type="ECO:0000313" key="3">
    <source>
        <dbReference type="Proteomes" id="UP000636800"/>
    </source>
</evidence>
<keyword evidence="3" id="KW-1185">Reference proteome</keyword>
<protein>
    <submittedName>
        <fullName evidence="2">Uncharacterized protein</fullName>
    </submittedName>
</protein>
<sequence length="340" mass="37612">MKSPQLERLLSFSFHTSITLRNGILLIDECRSTDMDDASKGVVADDYYKALKVISLCGWEPRLLPYSIDLEDGSDPSAQCISSLESWEQIDGEPKQNITSCSSSCNDGEGRNEISPVLSDRLNDPASTALDCRLCGTCVEEDLNQDNDDEPQAADSMKRKRSEVENYNSQTQMQGGVDDLDRDTGSCESSPATKLADAEESRDGYVASYRVDAPENNNIKGPSFQTAEKRKRKSSTVTQIAKNASLSNPHEEDANHISGTLKLKLLDFDPIMQHRPFCPWSASDDSKSFPGWKATLSALDNQENSSSQRPGHSDSDSMLLDEVDDPILSVRKHFHVPPRE</sequence>
<feature type="region of interest" description="Disordered" evidence="1">
    <location>
        <begin position="143"/>
        <end position="237"/>
    </location>
</feature>
<gene>
    <name evidence="2" type="ORF">HPP92_024704</name>
</gene>
<feature type="region of interest" description="Disordered" evidence="1">
    <location>
        <begin position="291"/>
        <end position="322"/>
    </location>
</feature>
<evidence type="ECO:0000313" key="2">
    <source>
        <dbReference type="EMBL" id="KAG0455412.1"/>
    </source>
</evidence>
<dbReference type="PANTHER" id="PTHR15835">
    <property type="entry name" value="NUCLEAR-INTERACTING PARTNER OF ALK"/>
    <property type="match status" value="1"/>
</dbReference>
<feature type="compositionally biased region" description="Polar residues" evidence="1">
    <location>
        <begin position="215"/>
        <end position="226"/>
    </location>
</feature>
<proteinExistence type="predicted"/>
<dbReference type="PANTHER" id="PTHR15835:SF6">
    <property type="entry name" value="ZINC FINGER C3HC-TYPE PROTEIN 1"/>
    <property type="match status" value="1"/>
</dbReference>
<evidence type="ECO:0000256" key="1">
    <source>
        <dbReference type="SAM" id="MobiDB-lite"/>
    </source>
</evidence>
<organism evidence="2 3">
    <name type="scientific">Vanilla planifolia</name>
    <name type="common">Vanilla</name>
    <dbReference type="NCBI Taxonomy" id="51239"/>
    <lineage>
        <taxon>Eukaryota</taxon>
        <taxon>Viridiplantae</taxon>
        <taxon>Streptophyta</taxon>
        <taxon>Embryophyta</taxon>
        <taxon>Tracheophyta</taxon>
        <taxon>Spermatophyta</taxon>
        <taxon>Magnoliopsida</taxon>
        <taxon>Liliopsida</taxon>
        <taxon>Asparagales</taxon>
        <taxon>Orchidaceae</taxon>
        <taxon>Vanilloideae</taxon>
        <taxon>Vanilleae</taxon>
        <taxon>Vanilla</taxon>
    </lineage>
</organism>
<feature type="compositionally biased region" description="Polar residues" evidence="1">
    <location>
        <begin position="298"/>
        <end position="310"/>
    </location>
</feature>
<dbReference type="OrthoDB" id="8904098at2759"/>